<protein>
    <recommendedName>
        <fullName evidence="3">FtsK/SpoIIIE family protein</fullName>
    </recommendedName>
</protein>
<gene>
    <name evidence="1" type="ORF">SAMN04488564_104828</name>
</gene>
<dbReference type="Proteomes" id="UP000198583">
    <property type="component" value="Unassembled WGS sequence"/>
</dbReference>
<keyword evidence="2" id="KW-1185">Reference proteome</keyword>
<dbReference type="InterPro" id="IPR027417">
    <property type="entry name" value="P-loop_NTPase"/>
</dbReference>
<dbReference type="InterPro" id="IPR050206">
    <property type="entry name" value="FtsK/SpoIIIE/SftA"/>
</dbReference>
<evidence type="ECO:0008006" key="3">
    <source>
        <dbReference type="Google" id="ProtNLM"/>
    </source>
</evidence>
<evidence type="ECO:0000313" key="2">
    <source>
        <dbReference type="Proteomes" id="UP000198583"/>
    </source>
</evidence>
<organism evidence="1 2">
    <name type="scientific">Lentzea waywayandensis</name>
    <dbReference type="NCBI Taxonomy" id="84724"/>
    <lineage>
        <taxon>Bacteria</taxon>
        <taxon>Bacillati</taxon>
        <taxon>Actinomycetota</taxon>
        <taxon>Actinomycetes</taxon>
        <taxon>Pseudonocardiales</taxon>
        <taxon>Pseudonocardiaceae</taxon>
        <taxon>Lentzea</taxon>
    </lineage>
</organism>
<accession>A0A1I6EL76</accession>
<dbReference type="OrthoDB" id="3651013at2"/>
<evidence type="ECO:0000313" key="1">
    <source>
        <dbReference type="EMBL" id="SFR18490.1"/>
    </source>
</evidence>
<sequence length="572" mass="63209">MNHLALIGPPDAVASRIAAMQGVYRIGKGDVAGVAVSFDPGDERRRQNLLAWFERGAEPGATLLVDDWKHCTAIDPGLADTVRWIAAASWNVRVIITARAVDELPERVPLRIEVLDFLALHGLRHFTKALAWKGRWWKVPIGVGSDGRPVVVELTHFADGKWRTGSHLSVTAPDAFRSLVLGLMTTHSPKLFRTVFIDAHDTNAFAGLDQAPHVQAHHRDAARDPAPIAEALLAESERRLDVVGNTWTIFDHRGFDQVLPQLLICVNGFADLQATELGTALATIAQDVGKSGMQLLLDSPHEVTDLLIDDCVAPANLGEVAESLPRSMLQEEPAPDFFALHDVPNKHVWRPRPVKLQYRVSVGVDEYGQRVEIDLKSKHLQDGMGPHGEVTAPENRRAEGIRALVLGQMLRHSPDELQVVFIDFHGNGMFAGLDGAPHVRHGLVDLLEDHEQRLRKLVDSGNYRNIWDYRAAGLGPLPELLVCVDGVHGLVRERPEFLKVLQTLSRDGRTYGQHLLLSDTTPADLPDVHTSYRLELTDEGWTRRIGRSVESVVLPTDLHDVVWSLPVAMASS</sequence>
<reference evidence="2" key="1">
    <citation type="submission" date="2016-10" db="EMBL/GenBank/DDBJ databases">
        <authorList>
            <person name="Varghese N."/>
            <person name="Submissions S."/>
        </authorList>
    </citation>
    <scope>NUCLEOTIDE SEQUENCE [LARGE SCALE GENOMIC DNA]</scope>
    <source>
        <strain evidence="2">DSM 44232</strain>
    </source>
</reference>
<dbReference type="RefSeq" id="WP_093595764.1">
    <property type="nucleotide sequence ID" value="NZ_FOYL01000004.1"/>
</dbReference>
<proteinExistence type="predicted"/>
<name>A0A1I6EL76_9PSEU</name>
<dbReference type="Gene3D" id="3.40.50.300">
    <property type="entry name" value="P-loop containing nucleotide triphosphate hydrolases"/>
    <property type="match status" value="2"/>
</dbReference>
<dbReference type="STRING" id="84724.SAMN04488564_104828"/>
<dbReference type="AlphaFoldDB" id="A0A1I6EL76"/>
<dbReference type="PANTHER" id="PTHR22683:SF1">
    <property type="entry name" value="TYPE VII SECRETION SYSTEM PROTEIN ESSC"/>
    <property type="match status" value="1"/>
</dbReference>
<dbReference type="PANTHER" id="PTHR22683">
    <property type="entry name" value="SPORULATION PROTEIN RELATED"/>
    <property type="match status" value="1"/>
</dbReference>
<dbReference type="EMBL" id="FOYL01000004">
    <property type="protein sequence ID" value="SFR18490.1"/>
    <property type="molecule type" value="Genomic_DNA"/>
</dbReference>